<feature type="compositionally biased region" description="Basic and acidic residues" evidence="6">
    <location>
        <begin position="619"/>
        <end position="649"/>
    </location>
</feature>
<feature type="compositionally biased region" description="Basic and acidic residues" evidence="6">
    <location>
        <begin position="413"/>
        <end position="423"/>
    </location>
</feature>
<organism evidence="7 8">
    <name type="scientific">Octopus vulgaris</name>
    <name type="common">Common octopus</name>
    <dbReference type="NCBI Taxonomy" id="6645"/>
    <lineage>
        <taxon>Eukaryota</taxon>
        <taxon>Metazoa</taxon>
        <taxon>Spiralia</taxon>
        <taxon>Lophotrochozoa</taxon>
        <taxon>Mollusca</taxon>
        <taxon>Cephalopoda</taxon>
        <taxon>Coleoidea</taxon>
        <taxon>Octopodiformes</taxon>
        <taxon>Octopoda</taxon>
        <taxon>Incirrata</taxon>
        <taxon>Octopodidae</taxon>
        <taxon>Octopus</taxon>
    </lineage>
</organism>
<gene>
    <name evidence="7" type="ORF">OCTVUL_1B031772</name>
</gene>
<dbReference type="SMART" id="SM00369">
    <property type="entry name" value="LRR_TYP"/>
    <property type="match status" value="4"/>
</dbReference>
<feature type="compositionally biased region" description="Basic residues" evidence="6">
    <location>
        <begin position="650"/>
        <end position="668"/>
    </location>
</feature>
<evidence type="ECO:0000256" key="1">
    <source>
        <dbReference type="ARBA" id="ARBA00004496"/>
    </source>
</evidence>
<keyword evidence="4" id="KW-0677">Repeat</keyword>
<dbReference type="EMBL" id="OX597822">
    <property type="protein sequence ID" value="CAI9728319.1"/>
    <property type="molecule type" value="Genomic_DNA"/>
</dbReference>
<keyword evidence="8" id="KW-1185">Reference proteome</keyword>
<accession>A0AA36B660</accession>
<dbReference type="GO" id="GO:0005634">
    <property type="term" value="C:nucleus"/>
    <property type="evidence" value="ECO:0007669"/>
    <property type="project" value="TreeGrafter"/>
</dbReference>
<feature type="region of interest" description="Disordered" evidence="6">
    <location>
        <begin position="1015"/>
        <end position="1054"/>
    </location>
</feature>
<keyword evidence="3" id="KW-0433">Leucine-rich repeat</keyword>
<dbReference type="Proteomes" id="UP001162480">
    <property type="component" value="Chromosome 9"/>
</dbReference>
<feature type="region of interest" description="Disordered" evidence="6">
    <location>
        <begin position="403"/>
        <end position="444"/>
    </location>
</feature>
<evidence type="ECO:0000313" key="7">
    <source>
        <dbReference type="EMBL" id="CAI9728319.1"/>
    </source>
</evidence>
<evidence type="ECO:0000313" key="8">
    <source>
        <dbReference type="Proteomes" id="UP001162480"/>
    </source>
</evidence>
<feature type="compositionally biased region" description="Basic residues" evidence="6">
    <location>
        <begin position="1074"/>
        <end position="1084"/>
    </location>
</feature>
<proteinExistence type="predicted"/>
<dbReference type="SUPFAM" id="SSF52058">
    <property type="entry name" value="L domain-like"/>
    <property type="match status" value="1"/>
</dbReference>
<evidence type="ECO:0000256" key="6">
    <source>
        <dbReference type="SAM" id="MobiDB-lite"/>
    </source>
</evidence>
<feature type="compositionally biased region" description="Basic and acidic residues" evidence="6">
    <location>
        <begin position="525"/>
        <end position="571"/>
    </location>
</feature>
<feature type="compositionally biased region" description="Basic and acidic residues" evidence="6">
    <location>
        <begin position="580"/>
        <end position="606"/>
    </location>
</feature>
<feature type="compositionally biased region" description="Low complexity" evidence="6">
    <location>
        <begin position="607"/>
        <end position="618"/>
    </location>
</feature>
<dbReference type="InterPro" id="IPR032675">
    <property type="entry name" value="LRR_dom_sf"/>
</dbReference>
<dbReference type="AlphaFoldDB" id="A0AA36B660"/>
<sequence>MSTSISTKMAAKKFTNIRSDSSSNSGRSTESRVYLGNYFPIRLRNGVISYGAWLQSYKAEQLRRLNTVLKTKIMSNEEIKERLKQHTQRKSPKGIWQKSSFLFDTPYILKHCKVTDPEELFSLKISNQGLNLANSEDFHFFTNLEVIDAEDNSLKLEAFKSFSRLIQLKLPLNKLTDLSVNFGEFPHLQYLDLSYNNLTGDCFKSLGLMPNLQYLNLGNNDISYLPADSTQCFSLSESGKGRYIRFPRLEVLKLNYNKLESPDIFIPLANITHLIYLDLEGNSIYHIPCLEKESTESFFPVGDSTKQDTQQPEIKRKEAGYYRVVDDESQKDNVEKSKVAVKDVEYQKSSDQAERTLEDENLKRQDLSKDINVRENQLLEVLLDTTEELSISQNGSLASKVALPGSREILQTSEDKSQTSREENAEEAFGHGEGSVTSIERKTGHTEEIFGSLEDLSERREEVYSSKEEALSSREELCVDKERLPNIKEELSSVKERFPCNKEDEYGDRELLLCIRKASHSCDSLREGIKKVQKGREGSDGSRKEIDVNRKGSDVGREGSDGSRKGSDISRKGSHRSRKGSHDSRKGSCDSRKGSYDSRRGSDVSRKGSVSSRKGSVSSRKESEDSRMGSDGSRKGSDDSRKVLDDRRARYASRKGTHRSRKGLRRSLRGMDSSREGLYGSKEKLGSSEVIFSSREELSGSVVGYTESMRELSASKECLHICTNQDYDDSKDYCSGCLTDELAARTPLSTVLNDLSNNESFLSSHLSDEMLLLEEIPSIEDLKLFMNLSKLKETSDRLVDEEVPLESFNLLGIEQEVKEESPPQTPAVELDADPLHPTDSQLECEVESDEFTSDVYSFESSEQVSEESEAPIVEMQSKTCNCYSTRPVRENKEYKIPFSQLTILNLAHNNVFCQEALMAVADWPMIQQIFLFGNPIMANTREKEISMMTATLCDRLGVDDQRHLEIQVNNSRKVKSVVRKVPKVPVEKLMAIEDAQPSWERPFRKGCFKTESSEEKSKTVSLEEYPPLVIEDSQTKSPTSDKALPKNTEDQPFFVTQPKEDGEFIGMKQSADGRKRKVSKKAKAKTTNEDLLNTEASHDENSSAYSPVKGKYKGYEVLFDDDDVSTKIISSNDKLMNINALRQALKTDLPFKRRIPKNFTQELVLKSKEAASKPGDSFEERIDKVLLNIREQTVLHEVNLGEIFSNRALYKEEYKEARRLIKRVENYYANSFFNKRRQKNVQDKNESKKP</sequence>
<dbReference type="InterPro" id="IPR003591">
    <property type="entry name" value="Leu-rich_rpt_typical-subtyp"/>
</dbReference>
<comment type="subcellular location">
    <subcellularLocation>
        <location evidence="1">Cytoplasm</location>
    </subcellularLocation>
</comment>
<keyword evidence="5" id="KW-0175">Coiled coil</keyword>
<protein>
    <submittedName>
        <fullName evidence="7">X-ray radiation resistance-associated protein 1-like isoform X2</fullName>
    </submittedName>
</protein>
<evidence type="ECO:0000256" key="5">
    <source>
        <dbReference type="SAM" id="Coils"/>
    </source>
</evidence>
<dbReference type="GO" id="GO:0005737">
    <property type="term" value="C:cytoplasm"/>
    <property type="evidence" value="ECO:0007669"/>
    <property type="project" value="UniProtKB-SubCell"/>
</dbReference>
<reference evidence="7" key="1">
    <citation type="submission" date="2023-08" db="EMBL/GenBank/DDBJ databases">
        <authorList>
            <person name="Alioto T."/>
            <person name="Alioto T."/>
            <person name="Gomez Garrido J."/>
        </authorList>
    </citation>
    <scope>NUCLEOTIDE SEQUENCE</scope>
</reference>
<evidence type="ECO:0000256" key="2">
    <source>
        <dbReference type="ARBA" id="ARBA00022490"/>
    </source>
</evidence>
<feature type="region of interest" description="Disordered" evidence="6">
    <location>
        <begin position="1068"/>
        <end position="1088"/>
    </location>
</feature>
<dbReference type="PANTHER" id="PTHR22710:SF2">
    <property type="entry name" value="X-RAY RADIATION RESISTANCE-ASSOCIATED PROTEIN 1"/>
    <property type="match status" value="1"/>
</dbReference>
<dbReference type="InterPro" id="IPR001611">
    <property type="entry name" value="Leu-rich_rpt"/>
</dbReference>
<evidence type="ECO:0000256" key="4">
    <source>
        <dbReference type="ARBA" id="ARBA00022737"/>
    </source>
</evidence>
<dbReference type="Gene3D" id="3.80.10.10">
    <property type="entry name" value="Ribonuclease Inhibitor"/>
    <property type="match status" value="1"/>
</dbReference>
<feature type="coiled-coil region" evidence="5">
    <location>
        <begin position="350"/>
        <end position="377"/>
    </location>
</feature>
<dbReference type="PANTHER" id="PTHR22710">
    <property type="entry name" value="X-RAY RADIATION RESISTANCE ASSOCIATED PROTEIN 1 XRRA1"/>
    <property type="match status" value="1"/>
</dbReference>
<feature type="region of interest" description="Disordered" evidence="6">
    <location>
        <begin position="525"/>
        <end position="680"/>
    </location>
</feature>
<evidence type="ECO:0000256" key="3">
    <source>
        <dbReference type="ARBA" id="ARBA00022614"/>
    </source>
</evidence>
<dbReference type="Pfam" id="PF13855">
    <property type="entry name" value="LRR_8"/>
    <property type="match status" value="1"/>
</dbReference>
<name>A0AA36B660_OCTVU</name>
<keyword evidence="2" id="KW-0963">Cytoplasm</keyword>